<evidence type="ECO:0000313" key="2">
    <source>
        <dbReference type="EMBL" id="TYK33936.1"/>
    </source>
</evidence>
<organism evidence="2 3">
    <name type="scientific">Bacteroides pyogenes</name>
    <dbReference type="NCBI Taxonomy" id="310300"/>
    <lineage>
        <taxon>Bacteria</taxon>
        <taxon>Pseudomonadati</taxon>
        <taxon>Bacteroidota</taxon>
        <taxon>Bacteroidia</taxon>
        <taxon>Bacteroidales</taxon>
        <taxon>Bacteroidaceae</taxon>
        <taxon>Bacteroides</taxon>
    </lineage>
</organism>
<evidence type="ECO:0000256" key="1">
    <source>
        <dbReference type="SAM" id="Coils"/>
    </source>
</evidence>
<protein>
    <submittedName>
        <fullName evidence="2">Uncharacterized protein</fullName>
    </submittedName>
</protein>
<evidence type="ECO:0000313" key="3">
    <source>
        <dbReference type="Proteomes" id="UP000324383"/>
    </source>
</evidence>
<sequence>MNTQTPRKFTIEEIVQRRKNIEVELRAQKKEMANTARALFAPLAPVTTKAGAMVRAFNTGAAIFEGFMIGVKIMRKLRRFLRK</sequence>
<keyword evidence="1" id="KW-0175">Coiled coil</keyword>
<dbReference type="Proteomes" id="UP000324383">
    <property type="component" value="Unassembled WGS sequence"/>
</dbReference>
<name>A0A5D3F171_9BACE</name>
<dbReference type="RefSeq" id="WP_027324361.1">
    <property type="nucleotide sequence ID" value="NZ_CAMBON010000009.1"/>
</dbReference>
<keyword evidence="3" id="KW-1185">Reference proteome</keyword>
<dbReference type="EMBL" id="VKLW01000011">
    <property type="protein sequence ID" value="TYK33936.1"/>
    <property type="molecule type" value="Genomic_DNA"/>
</dbReference>
<gene>
    <name evidence="2" type="ORF">FNJ60_06330</name>
</gene>
<comment type="caution">
    <text evidence="2">The sequence shown here is derived from an EMBL/GenBank/DDBJ whole genome shotgun (WGS) entry which is preliminary data.</text>
</comment>
<proteinExistence type="predicted"/>
<dbReference type="AlphaFoldDB" id="A0A5D3F171"/>
<accession>A0A5D3F171</accession>
<feature type="coiled-coil region" evidence="1">
    <location>
        <begin position="11"/>
        <end position="38"/>
    </location>
</feature>
<reference evidence="2 3" key="1">
    <citation type="submission" date="2019-07" db="EMBL/GenBank/DDBJ databases">
        <title>Draft Genome Sequences of Bacteroides pyogenes Strains Isolated from the Uterus Holstein Dairy Cows with Metritis.</title>
        <authorList>
            <person name="Cunha F."/>
            <person name="Galvao K.N."/>
            <person name="Jeon S.J."/>
            <person name="Jeong K.C."/>
        </authorList>
    </citation>
    <scope>NUCLEOTIDE SEQUENCE [LARGE SCALE GENOMIC DNA]</scope>
    <source>
        <strain evidence="2 3">KG-31</strain>
    </source>
</reference>